<dbReference type="EMBL" id="FWFZ01000055">
    <property type="protein sequence ID" value="SLN77514.1"/>
    <property type="molecule type" value="Genomic_DNA"/>
</dbReference>
<reference evidence="1 2" key="1">
    <citation type="submission" date="2017-03" db="EMBL/GenBank/DDBJ databases">
        <authorList>
            <person name="Afonso C.L."/>
            <person name="Miller P.J."/>
            <person name="Scott M.A."/>
            <person name="Spackman E."/>
            <person name="Goraichik I."/>
            <person name="Dimitrov K.M."/>
            <person name="Suarez D.L."/>
            <person name="Swayne D.E."/>
        </authorList>
    </citation>
    <scope>NUCLEOTIDE SEQUENCE [LARGE SCALE GENOMIC DNA]</scope>
    <source>
        <strain evidence="1 2">CECT 7023</strain>
    </source>
</reference>
<dbReference type="GO" id="GO:0005198">
    <property type="term" value="F:structural molecule activity"/>
    <property type="evidence" value="ECO:0007669"/>
    <property type="project" value="InterPro"/>
</dbReference>
<evidence type="ECO:0000313" key="1">
    <source>
        <dbReference type="EMBL" id="SLN77514.1"/>
    </source>
</evidence>
<dbReference type="Proteomes" id="UP000193900">
    <property type="component" value="Unassembled WGS sequence"/>
</dbReference>
<dbReference type="InterPro" id="IPR006429">
    <property type="entry name" value="Phage_lambda_portal"/>
</dbReference>
<dbReference type="OrthoDB" id="9770450at2"/>
<gene>
    <name evidence="1" type="ORF">ROA7023_04425</name>
</gene>
<dbReference type="RefSeq" id="WP_085881107.1">
    <property type="nucleotide sequence ID" value="NZ_FWFZ01000055.1"/>
</dbReference>
<sequence>MAGIEFASDGTRRAYHVRPQRPTDLFPGTHESIRVPAEDMIHVFRSLGPGQVRGVSALTPVLTILSEYDQASDALLVGLKVAAMHVAFSTDVNGTAASAYDAAGLDEEGLSPGTVYRLGIGEDVRFNSPDQAKASAALLKTMRQKIAAGLGGPTHLPDGDLSDAKYSSLRAGLTSRRQAVALMGWNVAELDAEIAADRARERKLGLSFSTGGEDAA</sequence>
<dbReference type="GO" id="GO:0019068">
    <property type="term" value="P:virion assembly"/>
    <property type="evidence" value="ECO:0007669"/>
    <property type="project" value="InterPro"/>
</dbReference>
<organism evidence="1 2">
    <name type="scientific">Roseisalinus antarcticus</name>
    <dbReference type="NCBI Taxonomy" id="254357"/>
    <lineage>
        <taxon>Bacteria</taxon>
        <taxon>Pseudomonadati</taxon>
        <taxon>Pseudomonadota</taxon>
        <taxon>Alphaproteobacteria</taxon>
        <taxon>Rhodobacterales</taxon>
        <taxon>Roseobacteraceae</taxon>
        <taxon>Roseisalinus</taxon>
    </lineage>
</organism>
<proteinExistence type="predicted"/>
<name>A0A1Y5TZG3_9RHOB</name>
<accession>A0A1Y5TZG3</accession>
<evidence type="ECO:0000313" key="2">
    <source>
        <dbReference type="Proteomes" id="UP000193900"/>
    </source>
</evidence>
<protein>
    <submittedName>
        <fullName evidence="1">Phage portal protein, lambda family</fullName>
    </submittedName>
</protein>
<keyword evidence="2" id="KW-1185">Reference proteome</keyword>
<dbReference type="AlphaFoldDB" id="A0A1Y5TZG3"/>
<dbReference type="Pfam" id="PF05136">
    <property type="entry name" value="Phage_portal_2"/>
    <property type="match status" value="1"/>
</dbReference>